<dbReference type="KEGG" id="msv:Mesil_0231"/>
<sequence>MEEHSPPPTDAVKTRLIGGVPYALLGTFPRPFAEGIRIRLEGRKIPVRLETPFTYFGLPEAYIGTYTGDVALWIPQRFYDEAVMLLERDQPG</sequence>
<evidence type="ECO:0008006" key="3">
    <source>
        <dbReference type="Google" id="ProtNLM"/>
    </source>
</evidence>
<keyword evidence="2" id="KW-1185">Reference proteome</keyword>
<dbReference type="HOGENOM" id="CLU_2409806_0_0_0"/>
<name>D7BHD7_ALLS1</name>
<accession>D7BHD7</accession>
<dbReference type="RefSeq" id="WP_013156782.1">
    <property type="nucleotide sequence ID" value="NC_014212.1"/>
</dbReference>
<dbReference type="AlphaFoldDB" id="D7BHD7"/>
<dbReference type="eggNOG" id="ENOG502ZFF1">
    <property type="taxonomic scope" value="Bacteria"/>
</dbReference>
<organism evidence="1 2">
    <name type="scientific">Allomeiothermus silvanus (strain ATCC 700542 / DSM 9946 / NBRC 106475 / NCIMB 13440 / VI-R2)</name>
    <name type="common">Thermus silvanus</name>
    <dbReference type="NCBI Taxonomy" id="526227"/>
    <lineage>
        <taxon>Bacteria</taxon>
        <taxon>Thermotogati</taxon>
        <taxon>Deinococcota</taxon>
        <taxon>Deinococci</taxon>
        <taxon>Thermales</taxon>
        <taxon>Thermaceae</taxon>
        <taxon>Allomeiothermus</taxon>
    </lineage>
</organism>
<dbReference type="EMBL" id="CP002042">
    <property type="protein sequence ID" value="ADH62175.1"/>
    <property type="molecule type" value="Genomic_DNA"/>
</dbReference>
<dbReference type="Proteomes" id="UP000001916">
    <property type="component" value="Chromosome"/>
</dbReference>
<proteinExistence type="predicted"/>
<evidence type="ECO:0000313" key="1">
    <source>
        <dbReference type="EMBL" id="ADH62175.1"/>
    </source>
</evidence>
<evidence type="ECO:0000313" key="2">
    <source>
        <dbReference type="Proteomes" id="UP000001916"/>
    </source>
</evidence>
<protein>
    <recommendedName>
        <fullName evidence="3">DUF2007 domain-containing protein</fullName>
    </recommendedName>
</protein>
<reference evidence="1 2" key="1">
    <citation type="journal article" date="2010" name="Stand. Genomic Sci.">
        <title>Complete genome sequence of Meiothermus silvanus type strain (VI-R2).</title>
        <authorList>
            <person name="Sikorski J."/>
            <person name="Tindall B.J."/>
            <person name="Lowry S."/>
            <person name="Lucas S."/>
            <person name="Nolan M."/>
            <person name="Copeland A."/>
            <person name="Glavina Del Rio T."/>
            <person name="Tice H."/>
            <person name="Cheng J.F."/>
            <person name="Han C."/>
            <person name="Pitluck S."/>
            <person name="Liolios K."/>
            <person name="Ivanova N."/>
            <person name="Mavromatis K."/>
            <person name="Mikhailova N."/>
            <person name="Pati A."/>
            <person name="Goodwin L."/>
            <person name="Chen A."/>
            <person name="Palaniappan K."/>
            <person name="Land M."/>
            <person name="Hauser L."/>
            <person name="Chang Y.J."/>
            <person name="Jeffries C.D."/>
            <person name="Rohde M."/>
            <person name="Goker M."/>
            <person name="Woyke T."/>
            <person name="Bristow J."/>
            <person name="Eisen J.A."/>
            <person name="Markowitz V."/>
            <person name="Hugenholtz P."/>
            <person name="Kyrpides N.C."/>
            <person name="Klenk H.P."/>
            <person name="Lapidus A."/>
        </authorList>
    </citation>
    <scope>NUCLEOTIDE SEQUENCE [LARGE SCALE GENOMIC DNA]</scope>
    <source>
        <strain evidence="2">ATCC 700542 / DSM 9946 / VI-R2</strain>
    </source>
</reference>
<gene>
    <name evidence="1" type="ordered locus">Mesil_0231</name>
</gene>
<dbReference type="STRING" id="526227.Mesil_0231"/>